<evidence type="ECO:0000256" key="4">
    <source>
        <dbReference type="ARBA" id="ARBA00022679"/>
    </source>
</evidence>
<dbReference type="Pfam" id="PF13596">
    <property type="entry name" value="PAS_10"/>
    <property type="match status" value="1"/>
</dbReference>
<dbReference type="CDD" id="cd02440">
    <property type="entry name" value="AdoMet_MTases"/>
    <property type="match status" value="1"/>
</dbReference>
<feature type="region of interest" description="Disordered" evidence="10">
    <location>
        <begin position="1186"/>
        <end position="1213"/>
    </location>
</feature>
<dbReference type="SMART" id="SM00911">
    <property type="entry name" value="HWE_HK"/>
    <property type="match status" value="1"/>
</dbReference>
<feature type="active site" evidence="8">
    <location>
        <position position="23"/>
    </location>
</feature>
<dbReference type="PANTHER" id="PTHR24422">
    <property type="entry name" value="CHEMOTAXIS PROTEIN METHYLTRANSFERASE"/>
    <property type="match status" value="1"/>
</dbReference>
<accession>A0A934QKN2</accession>
<evidence type="ECO:0000256" key="1">
    <source>
        <dbReference type="ARBA" id="ARBA00000085"/>
    </source>
</evidence>
<dbReference type="RefSeq" id="WP_081728607.1">
    <property type="nucleotide sequence ID" value="NZ_NRRE01000027.1"/>
</dbReference>
<evidence type="ECO:0000256" key="2">
    <source>
        <dbReference type="ARBA" id="ARBA00012438"/>
    </source>
</evidence>
<dbReference type="EC" id="2.7.13.3" evidence="2"/>
<evidence type="ECO:0000259" key="12">
    <source>
        <dbReference type="PROSITE" id="PS50122"/>
    </source>
</evidence>
<dbReference type="SUPFAM" id="SSF52738">
    <property type="entry name" value="Methylesterase CheB, C-terminal domain"/>
    <property type="match status" value="1"/>
</dbReference>
<keyword evidence="6" id="KW-0418">Kinase</keyword>
<evidence type="ECO:0000259" key="11">
    <source>
        <dbReference type="PROSITE" id="PS50113"/>
    </source>
</evidence>
<dbReference type="PANTHER" id="PTHR24422:SF27">
    <property type="entry name" value="PROTEIN-GLUTAMATE O-METHYLTRANSFERASE"/>
    <property type="match status" value="1"/>
</dbReference>
<dbReference type="AlphaFoldDB" id="A0A934QKN2"/>
<dbReference type="InterPro" id="IPR022642">
    <property type="entry name" value="CheR_C"/>
</dbReference>
<dbReference type="GO" id="GO:0000156">
    <property type="term" value="F:phosphorelay response regulator activity"/>
    <property type="evidence" value="ECO:0007669"/>
    <property type="project" value="InterPro"/>
</dbReference>
<dbReference type="Gene3D" id="3.40.50.180">
    <property type="entry name" value="Methylesterase CheB, C-terminal domain"/>
    <property type="match status" value="1"/>
</dbReference>
<feature type="domain" description="CheB-type methylesterase" evidence="12">
    <location>
        <begin position="11"/>
        <end position="204"/>
    </location>
</feature>
<keyword evidence="15" id="KW-1185">Reference proteome</keyword>
<keyword evidence="7" id="KW-0067">ATP-binding</keyword>
<dbReference type="InterPro" id="IPR035909">
    <property type="entry name" value="CheB_C"/>
</dbReference>
<gene>
    <name evidence="14" type="ORF">CKO21_14415</name>
</gene>
<dbReference type="SMART" id="SM00138">
    <property type="entry name" value="MeTrc"/>
    <property type="match status" value="1"/>
</dbReference>
<dbReference type="InterPro" id="IPR050903">
    <property type="entry name" value="Bact_Chemotaxis_MeTrfase"/>
</dbReference>
<keyword evidence="4" id="KW-0808">Transferase</keyword>
<evidence type="ECO:0000256" key="8">
    <source>
        <dbReference type="PROSITE-ProRule" id="PRU00050"/>
    </source>
</evidence>
<protein>
    <recommendedName>
        <fullName evidence="2">histidine kinase</fullName>
        <ecNumber evidence="2">2.7.13.3</ecNumber>
    </recommendedName>
</protein>
<evidence type="ECO:0000313" key="15">
    <source>
        <dbReference type="Proteomes" id="UP000778970"/>
    </source>
</evidence>
<proteinExistence type="predicted"/>
<dbReference type="InterPro" id="IPR000780">
    <property type="entry name" value="CheR_MeTrfase"/>
</dbReference>
<dbReference type="GO" id="GO:0008984">
    <property type="term" value="F:protein-glutamate methylesterase activity"/>
    <property type="evidence" value="ECO:0007669"/>
    <property type="project" value="InterPro"/>
</dbReference>
<dbReference type="Gene3D" id="3.40.50.150">
    <property type="entry name" value="Vaccinia Virus protein VP39"/>
    <property type="match status" value="1"/>
</dbReference>
<keyword evidence="8" id="KW-0378">Hydrolase</keyword>
<reference evidence="14" key="1">
    <citation type="submission" date="2017-08" db="EMBL/GenBank/DDBJ databases">
        <authorList>
            <person name="Imhoff J.F."/>
            <person name="Rahn T."/>
            <person name="Kuenzel S."/>
            <person name="Neulinger S.C."/>
        </authorList>
    </citation>
    <scope>NUCLEOTIDE SEQUENCE</scope>
    <source>
        <strain evidence="14">DSM 9154</strain>
    </source>
</reference>
<dbReference type="Pfam" id="PF01739">
    <property type="entry name" value="CheR"/>
    <property type="match status" value="1"/>
</dbReference>
<keyword evidence="3" id="KW-0597">Phosphoprotein</keyword>
<dbReference type="InterPro" id="IPR029063">
    <property type="entry name" value="SAM-dependent_MTases_sf"/>
</dbReference>
<dbReference type="SUPFAM" id="SSF47757">
    <property type="entry name" value="Chemotaxis receptor methyltransferase CheR, N-terminal domain"/>
    <property type="match status" value="1"/>
</dbReference>
<dbReference type="InterPro" id="IPR022641">
    <property type="entry name" value="CheR_N"/>
</dbReference>
<dbReference type="Pfam" id="PF07536">
    <property type="entry name" value="HWE_HK"/>
    <property type="match status" value="1"/>
</dbReference>
<evidence type="ECO:0000313" key="14">
    <source>
        <dbReference type="EMBL" id="MBK1698439.1"/>
    </source>
</evidence>
<dbReference type="PROSITE" id="PS50122">
    <property type="entry name" value="CHEB"/>
    <property type="match status" value="1"/>
</dbReference>
<dbReference type="InterPro" id="IPR035965">
    <property type="entry name" value="PAS-like_dom_sf"/>
</dbReference>
<dbReference type="InterPro" id="IPR036890">
    <property type="entry name" value="HATPase_C_sf"/>
</dbReference>
<organism evidence="14 15">
    <name type="scientific">Rhodovibrio salinarum</name>
    <dbReference type="NCBI Taxonomy" id="1087"/>
    <lineage>
        <taxon>Bacteria</taxon>
        <taxon>Pseudomonadati</taxon>
        <taxon>Pseudomonadota</taxon>
        <taxon>Alphaproteobacteria</taxon>
        <taxon>Rhodospirillales</taxon>
        <taxon>Rhodovibrionaceae</taxon>
        <taxon>Rhodovibrio</taxon>
    </lineage>
</organism>
<feature type="coiled-coil region" evidence="9">
    <location>
        <begin position="652"/>
        <end position="739"/>
    </location>
</feature>
<dbReference type="CDD" id="cd16434">
    <property type="entry name" value="CheB-CheR_fusion"/>
    <property type="match status" value="1"/>
</dbReference>
<sequence>MPSSATAKPQPDTPRAIVGIGASAGGIDDMKRFLAALPSDSGLGIVLVMHLRPDHPSQLAQVLQTATQISVVEAEDGQRVAPDTLYVIPPNRALTIAQGQLRLTPVQTSRSYGLIDQFFQSLAADQADQAICVVLSGAGSDGAIGLRAIKEHGGLALAAATDVAGSGQPAYDSMPRIAAETGIVDHVVGVAAMPDLILDYVRHIEQQEKSSASEDPVAAIKAQLPEISRRILHRTDHDLSQYKSATLIRRIQRRMQALRIADPVAYLARLDEEPREIEMLHNDILIGVTSFFRDPDAFQVLERQVFPELVRRPHGPEEAVRIWVPGCGTGEEAYSLAILLREAMDRQATQTTAQVFGTDVDANAIRHARLAIYPSTITEQIEPDRLARFFTPEVNGYRVVRSLRDICLFSEHDLIRHPPFSQMDLISCRNLLIYMNADLQAQLLPLFHYALKPGGFLFLGSSESLGPHADLFAEVDKKNRIFRRRDDVHHRVPEFPLTPAAAHRQPFTILPRQHDEDIHQRLTRKAERAVLDQFGPPYVVVSSNYEAIYFSQGVGRYLEPPVGPPRSNVLEMAREGLRPALRRLLRQAEQNSGTVSESVDIAGGNRDRRTIEVHARAIGERRGNEQMLVLVFQDPAPPTRATAMPVKNDHDTQELERELAETKNELQITIEELETSNEELQSANEELLSMNEELQSSNEELEASKEEVQSANEELETINDELRRKVEEFNRSNADLRNLMESTRIATIFLDSEQRIKWFTPDARQLFNLIDSDIGRPFTDISGKLDSPPGRELAQTLENHRPVERQVQLTDGSAVFMMRLLPYHNIEGMAEGLVLTFIDVTQLRQATADLTSLMDLVPVGIALTRDEQMTSVQVNRYGRTILGLPDKANPTIDCNWLARAFVTDQPERAERLDFPLREAARGGRLTEIEAWVHPKESGTAAGLRHDRPTFPERAVLVSAMPLGHTTETGRGAIMVFADVTDLKAAQRRHRLLLNALQHRVRNMLANIRAITNETLRTSQTLDDFEERFESRMDTLALTENIISRTGRGSLDLDELVRELVGREPDAATVTIDGPDVTLEPKAAQILALALNELKTNAIKHGALIDGSGRVTLRWGLIADQTGQEMLRLRWQETGVGDLPERSYGFGRELIERGVPHELGGKGQMSTSDGTLTCLLDIPLTPNVLSIDFGPTPLDTADDDSPPDRPTPRQGGPA</sequence>
<evidence type="ECO:0000256" key="3">
    <source>
        <dbReference type="ARBA" id="ARBA00022553"/>
    </source>
</evidence>
<keyword evidence="8" id="KW-0145">Chemotaxis</keyword>
<evidence type="ECO:0000259" key="13">
    <source>
        <dbReference type="PROSITE" id="PS50123"/>
    </source>
</evidence>
<feature type="domain" description="PAC" evidence="11">
    <location>
        <begin position="801"/>
        <end position="852"/>
    </location>
</feature>
<dbReference type="GO" id="GO:0005737">
    <property type="term" value="C:cytoplasm"/>
    <property type="evidence" value="ECO:0007669"/>
    <property type="project" value="InterPro"/>
</dbReference>
<dbReference type="Gene3D" id="3.30.450.20">
    <property type="entry name" value="PAS domain"/>
    <property type="match status" value="2"/>
</dbReference>
<dbReference type="EMBL" id="NRRE01000027">
    <property type="protein sequence ID" value="MBK1698439.1"/>
    <property type="molecule type" value="Genomic_DNA"/>
</dbReference>
<name>A0A934QKN2_9PROT</name>
<evidence type="ECO:0000256" key="5">
    <source>
        <dbReference type="ARBA" id="ARBA00022741"/>
    </source>
</evidence>
<evidence type="ECO:0000256" key="6">
    <source>
        <dbReference type="ARBA" id="ARBA00022777"/>
    </source>
</evidence>
<comment type="catalytic activity">
    <reaction evidence="1">
        <text>ATP + protein L-histidine = ADP + protein N-phospho-L-histidine.</text>
        <dbReference type="EC" id="2.7.13.3"/>
    </reaction>
</comment>
<feature type="active site" evidence="8">
    <location>
        <position position="50"/>
    </location>
</feature>
<evidence type="ECO:0000256" key="9">
    <source>
        <dbReference type="SAM" id="Coils"/>
    </source>
</evidence>
<dbReference type="PRINTS" id="PR00996">
    <property type="entry name" value="CHERMTFRASE"/>
</dbReference>
<dbReference type="InterPro" id="IPR011102">
    <property type="entry name" value="Sig_transdc_His_kinase_HWE"/>
</dbReference>
<dbReference type="InterPro" id="IPR000700">
    <property type="entry name" value="PAS-assoc_C"/>
</dbReference>
<dbReference type="GO" id="GO:0004673">
    <property type="term" value="F:protein histidine kinase activity"/>
    <property type="evidence" value="ECO:0007669"/>
    <property type="project" value="UniProtKB-EC"/>
</dbReference>
<dbReference type="GO" id="GO:0006935">
    <property type="term" value="P:chemotaxis"/>
    <property type="evidence" value="ECO:0007669"/>
    <property type="project" value="UniProtKB-UniRule"/>
</dbReference>
<dbReference type="Gene3D" id="3.30.565.10">
    <property type="entry name" value="Histidine kinase-like ATPase, C-terminal domain"/>
    <property type="match status" value="1"/>
</dbReference>
<dbReference type="Pfam" id="PF03705">
    <property type="entry name" value="CheR_N"/>
    <property type="match status" value="1"/>
</dbReference>
<dbReference type="PROSITE" id="PS50123">
    <property type="entry name" value="CHER"/>
    <property type="match status" value="1"/>
</dbReference>
<evidence type="ECO:0000256" key="10">
    <source>
        <dbReference type="SAM" id="MobiDB-lite"/>
    </source>
</evidence>
<reference evidence="14" key="2">
    <citation type="journal article" date="2020" name="Microorganisms">
        <title>Osmotic Adaptation and Compatible Solute Biosynthesis of Phototrophic Bacteria as Revealed from Genome Analyses.</title>
        <authorList>
            <person name="Imhoff J.F."/>
            <person name="Rahn T."/>
            <person name="Kunzel S."/>
            <person name="Keller A."/>
            <person name="Neulinger S.C."/>
        </authorList>
    </citation>
    <scope>NUCLEOTIDE SEQUENCE</scope>
    <source>
        <strain evidence="14">DSM 9154</strain>
    </source>
</reference>
<dbReference type="PROSITE" id="PS50113">
    <property type="entry name" value="PAC"/>
    <property type="match status" value="1"/>
</dbReference>
<keyword evidence="9" id="KW-0175">Coiled coil</keyword>
<dbReference type="SUPFAM" id="SSF55785">
    <property type="entry name" value="PYP-like sensor domain (PAS domain)"/>
    <property type="match status" value="1"/>
</dbReference>
<dbReference type="SUPFAM" id="SSF53335">
    <property type="entry name" value="S-adenosyl-L-methionine-dependent methyltransferases"/>
    <property type="match status" value="1"/>
</dbReference>
<dbReference type="GO" id="GO:0005524">
    <property type="term" value="F:ATP binding"/>
    <property type="evidence" value="ECO:0007669"/>
    <property type="project" value="UniProtKB-KW"/>
</dbReference>
<comment type="caution">
    <text evidence="14">The sequence shown here is derived from an EMBL/GenBank/DDBJ whole genome shotgun (WGS) entry which is preliminary data.</text>
</comment>
<feature type="domain" description="CheR-type methyltransferase" evidence="13">
    <location>
        <begin position="212"/>
        <end position="495"/>
    </location>
</feature>
<dbReference type="InterPro" id="IPR000673">
    <property type="entry name" value="Sig_transdc_resp-reg_Me-estase"/>
</dbReference>
<dbReference type="Pfam" id="PF01339">
    <property type="entry name" value="CheB_methylest"/>
    <property type="match status" value="1"/>
</dbReference>
<evidence type="ECO:0000256" key="7">
    <source>
        <dbReference type="ARBA" id="ARBA00022840"/>
    </source>
</evidence>
<feature type="active site" evidence="8">
    <location>
        <position position="141"/>
    </location>
</feature>
<dbReference type="Proteomes" id="UP000778970">
    <property type="component" value="Unassembled WGS sequence"/>
</dbReference>
<dbReference type="GO" id="GO:0008757">
    <property type="term" value="F:S-adenosylmethionine-dependent methyltransferase activity"/>
    <property type="evidence" value="ECO:0007669"/>
    <property type="project" value="InterPro"/>
</dbReference>
<keyword evidence="5" id="KW-0547">Nucleotide-binding</keyword>